<dbReference type="HAMAP" id="MF_00636">
    <property type="entry name" value="RapZ_like"/>
    <property type="match status" value="1"/>
</dbReference>
<keyword evidence="1 4" id="KW-0547">Nucleotide-binding</keyword>
<proteinExistence type="inferred from homology"/>
<reference evidence="7" key="1">
    <citation type="journal article" date="2020" name="mSystems">
        <title>Genome- and Community-Level Interaction Insights into Carbon Utilization and Element Cycling Functions of Hydrothermarchaeota in Hydrothermal Sediment.</title>
        <authorList>
            <person name="Zhou Z."/>
            <person name="Liu Y."/>
            <person name="Xu W."/>
            <person name="Pan J."/>
            <person name="Luo Z.H."/>
            <person name="Li M."/>
        </authorList>
    </citation>
    <scope>NUCLEOTIDE SEQUENCE [LARGE SCALE GENOMIC DNA]</scope>
    <source>
        <strain evidence="7">SpSt-897</strain>
    </source>
</reference>
<dbReference type="PANTHER" id="PTHR30448">
    <property type="entry name" value="RNASE ADAPTER PROTEIN RAPZ"/>
    <property type="match status" value="1"/>
</dbReference>
<comment type="caution">
    <text evidence="7">The sequence shown here is derived from an EMBL/GenBank/DDBJ whole genome shotgun (WGS) entry which is preliminary data.</text>
</comment>
<dbReference type="GO" id="GO:0005525">
    <property type="term" value="F:GTP binding"/>
    <property type="evidence" value="ECO:0007669"/>
    <property type="project" value="UniProtKB-UniRule"/>
</dbReference>
<dbReference type="PANTHER" id="PTHR30448:SF0">
    <property type="entry name" value="RNASE ADAPTER PROTEIN RAPZ"/>
    <property type="match status" value="1"/>
</dbReference>
<dbReference type="InterPro" id="IPR053931">
    <property type="entry name" value="RapZ_C"/>
</dbReference>
<feature type="binding site" evidence="4">
    <location>
        <begin position="32"/>
        <end position="39"/>
    </location>
    <ligand>
        <name>ATP</name>
        <dbReference type="ChEBI" id="CHEBI:30616"/>
    </ligand>
</feature>
<dbReference type="EMBL" id="DTMF01000342">
    <property type="protein sequence ID" value="HGF35544.1"/>
    <property type="molecule type" value="Genomic_DNA"/>
</dbReference>
<dbReference type="Gene3D" id="3.40.50.300">
    <property type="entry name" value="P-loop containing nucleotide triphosphate hydrolases"/>
    <property type="match status" value="1"/>
</dbReference>
<dbReference type="PIRSF" id="PIRSF005052">
    <property type="entry name" value="P-loopkin"/>
    <property type="match status" value="1"/>
</dbReference>
<gene>
    <name evidence="7" type="primary">rapZ</name>
    <name evidence="7" type="ORF">ENW96_14380</name>
</gene>
<evidence type="ECO:0000259" key="6">
    <source>
        <dbReference type="Pfam" id="PF22740"/>
    </source>
</evidence>
<keyword evidence="3 4" id="KW-0342">GTP-binding</keyword>
<keyword evidence="2 4" id="KW-0067">ATP-binding</keyword>
<feature type="binding site" evidence="4">
    <location>
        <begin position="83"/>
        <end position="86"/>
    </location>
    <ligand>
        <name>GTP</name>
        <dbReference type="ChEBI" id="CHEBI:37565"/>
    </ligand>
</feature>
<name>A0A7C3Z0L1_9BACT</name>
<evidence type="ECO:0000256" key="1">
    <source>
        <dbReference type="ARBA" id="ARBA00022741"/>
    </source>
</evidence>
<dbReference type="GO" id="GO:0005524">
    <property type="term" value="F:ATP binding"/>
    <property type="evidence" value="ECO:0007669"/>
    <property type="project" value="UniProtKB-UniRule"/>
</dbReference>
<evidence type="ECO:0000256" key="2">
    <source>
        <dbReference type="ARBA" id="ARBA00022840"/>
    </source>
</evidence>
<evidence type="ECO:0000259" key="5">
    <source>
        <dbReference type="Pfam" id="PF03668"/>
    </source>
</evidence>
<dbReference type="AlphaFoldDB" id="A0A7C3Z0L1"/>
<organism evidence="7">
    <name type="scientific">Desulfobacca acetoxidans</name>
    <dbReference type="NCBI Taxonomy" id="60893"/>
    <lineage>
        <taxon>Bacteria</taxon>
        <taxon>Pseudomonadati</taxon>
        <taxon>Thermodesulfobacteriota</taxon>
        <taxon>Desulfobaccia</taxon>
        <taxon>Desulfobaccales</taxon>
        <taxon>Desulfobaccaceae</taxon>
        <taxon>Desulfobacca</taxon>
    </lineage>
</organism>
<dbReference type="NCBIfam" id="NF003828">
    <property type="entry name" value="PRK05416.1"/>
    <property type="match status" value="1"/>
</dbReference>
<feature type="domain" description="RapZ-like N-terminal" evidence="5">
    <location>
        <begin position="27"/>
        <end position="175"/>
    </location>
</feature>
<dbReference type="Pfam" id="PF22740">
    <property type="entry name" value="PapZ_C"/>
    <property type="match status" value="1"/>
</dbReference>
<feature type="domain" description="RapZ C-terminal" evidence="6">
    <location>
        <begin position="188"/>
        <end position="306"/>
    </location>
</feature>
<evidence type="ECO:0000313" key="7">
    <source>
        <dbReference type="EMBL" id="HGF35544.1"/>
    </source>
</evidence>
<protein>
    <submittedName>
        <fullName evidence="7">RNase adapter RapZ</fullName>
    </submittedName>
</protein>
<sequence length="312" mass="35424">MTTPQATKKTSAAAKADASSTPTTHSVLIITGLSGSGKSTVLRSLEDVGYFCVDNLPLNLLPAFLKEFSQTSQNGRKIALVMDVRTAGFLQNYSRVCQRLQRQGYVLHLLFLEADERVLLRRFSQTRRQHPLADRDSIVQALRQERESLQGVRQMAHRILDTSLYNPHQLRKLILDEYSEVEPRQRMLLHLISFSYKNGIPPEADLVMDVRFLPNPFFVEELRPLTGNEPRVREFVLGQEETLDFLKQFQEFLDFLLPRFQREGKTHLTLAIGCTGGQHRSVVIANVLGEHLSQENLPFTLTHRDMAQAAGG</sequence>
<dbReference type="Pfam" id="PF03668">
    <property type="entry name" value="RapZ-like_N"/>
    <property type="match status" value="1"/>
</dbReference>
<evidence type="ECO:0000256" key="3">
    <source>
        <dbReference type="ARBA" id="ARBA00023134"/>
    </source>
</evidence>
<dbReference type="InterPro" id="IPR053930">
    <property type="entry name" value="RapZ-like_N"/>
</dbReference>
<dbReference type="InterPro" id="IPR027417">
    <property type="entry name" value="P-loop_NTPase"/>
</dbReference>
<evidence type="ECO:0000256" key="4">
    <source>
        <dbReference type="HAMAP-Rule" id="MF_00636"/>
    </source>
</evidence>
<dbReference type="InterPro" id="IPR005337">
    <property type="entry name" value="RapZ-like"/>
</dbReference>
<dbReference type="SUPFAM" id="SSF52540">
    <property type="entry name" value="P-loop containing nucleoside triphosphate hydrolases"/>
    <property type="match status" value="1"/>
</dbReference>
<accession>A0A7C3Z0L1</accession>